<proteinExistence type="predicted"/>
<evidence type="ECO:0000313" key="2">
    <source>
        <dbReference type="Proteomes" id="UP000178449"/>
    </source>
</evidence>
<dbReference type="STRING" id="1817772.A2527_04060"/>
<evidence type="ECO:0000313" key="1">
    <source>
        <dbReference type="EMBL" id="OGG96736.1"/>
    </source>
</evidence>
<dbReference type="EMBL" id="MFNE01000010">
    <property type="protein sequence ID" value="OGG96736.1"/>
    <property type="molecule type" value="Genomic_DNA"/>
</dbReference>
<protein>
    <submittedName>
        <fullName evidence="1">Uncharacterized protein</fullName>
    </submittedName>
</protein>
<organism evidence="1 2">
    <name type="scientific">Candidatus Lambdaproteobacteria bacterium RIFOXYD2_FULL_50_16</name>
    <dbReference type="NCBI Taxonomy" id="1817772"/>
    <lineage>
        <taxon>Bacteria</taxon>
        <taxon>Pseudomonadati</taxon>
        <taxon>Pseudomonadota</taxon>
        <taxon>Candidatus Lambdaproteobacteria</taxon>
    </lineage>
</organism>
<gene>
    <name evidence="1" type="ORF">A2527_04060</name>
</gene>
<comment type="caution">
    <text evidence="1">The sequence shown here is derived from an EMBL/GenBank/DDBJ whole genome shotgun (WGS) entry which is preliminary data.</text>
</comment>
<dbReference type="AlphaFoldDB" id="A0A1F6GF42"/>
<dbReference type="Proteomes" id="UP000178449">
    <property type="component" value="Unassembled WGS sequence"/>
</dbReference>
<sequence>MKDWILAELSKKKLALLKELHRYSQLYALNGHDLDLKAKYRALEALERTDLSIEARQDEIGILAKDQEEELYKEIKTLLVHLQALNRAGIAGLDAEKQDLLRQKRQLEQSGKLTGYLGPYKDQSLKNAPIKRGWQRGYVGAL</sequence>
<accession>A0A1F6GF42</accession>
<name>A0A1F6GF42_9PROT</name>
<reference evidence="1 2" key="1">
    <citation type="journal article" date="2016" name="Nat. Commun.">
        <title>Thousands of microbial genomes shed light on interconnected biogeochemical processes in an aquifer system.</title>
        <authorList>
            <person name="Anantharaman K."/>
            <person name="Brown C.T."/>
            <person name="Hug L.A."/>
            <person name="Sharon I."/>
            <person name="Castelle C.J."/>
            <person name="Probst A.J."/>
            <person name="Thomas B.C."/>
            <person name="Singh A."/>
            <person name="Wilkins M.J."/>
            <person name="Karaoz U."/>
            <person name="Brodie E.L."/>
            <person name="Williams K.H."/>
            <person name="Hubbard S.S."/>
            <person name="Banfield J.F."/>
        </authorList>
    </citation>
    <scope>NUCLEOTIDE SEQUENCE [LARGE SCALE GENOMIC DNA]</scope>
</reference>